<dbReference type="InterPro" id="IPR013783">
    <property type="entry name" value="Ig-like_fold"/>
</dbReference>
<protein>
    <recommendedName>
        <fullName evidence="8">Ig-like domain-containing protein</fullName>
    </recommendedName>
</protein>
<evidence type="ECO:0000256" key="7">
    <source>
        <dbReference type="SAM" id="SignalP"/>
    </source>
</evidence>
<dbReference type="SUPFAM" id="SSF54452">
    <property type="entry name" value="MHC antigen-recognition domain"/>
    <property type="match status" value="1"/>
</dbReference>
<evidence type="ECO:0000256" key="4">
    <source>
        <dbReference type="ARBA" id="ARBA00023157"/>
    </source>
</evidence>
<dbReference type="Pfam" id="PF07654">
    <property type="entry name" value="C1-set"/>
    <property type="match status" value="1"/>
</dbReference>
<evidence type="ECO:0000313" key="9">
    <source>
        <dbReference type="Ensembl" id="ENSMMDP00005014395.1"/>
    </source>
</evidence>
<dbReference type="SMART" id="SM00921">
    <property type="entry name" value="MHC_II_beta"/>
    <property type="match status" value="1"/>
</dbReference>
<evidence type="ECO:0000256" key="6">
    <source>
        <dbReference type="SAM" id="Phobius"/>
    </source>
</evidence>
<dbReference type="SUPFAM" id="SSF48726">
    <property type="entry name" value="Immunoglobulin"/>
    <property type="match status" value="1"/>
</dbReference>
<feature type="domain" description="Ig-like" evidence="8">
    <location>
        <begin position="96"/>
        <end position="178"/>
    </location>
</feature>
<comment type="subcellular location">
    <subcellularLocation>
        <location evidence="1">Membrane</location>
        <topology evidence="1">Single-pass type I membrane protein</topology>
    </subcellularLocation>
</comment>
<keyword evidence="4" id="KW-1015">Disulfide bond</keyword>
<dbReference type="GeneTree" id="ENSGT00950000183127"/>
<evidence type="ECO:0000256" key="2">
    <source>
        <dbReference type="ARBA" id="ARBA00022692"/>
    </source>
</evidence>
<keyword evidence="7" id="KW-0732">Signal</keyword>
<reference evidence="9" key="2">
    <citation type="submission" date="2025-08" db="UniProtKB">
        <authorList>
            <consortium name="Ensembl"/>
        </authorList>
    </citation>
    <scope>IDENTIFICATION</scope>
</reference>
<sequence length="223" mass="25905">RFWTRGCALLTFYALFLHVLLRCQVYSGDGHDAVYLEQLYFNKLLLGQYNSTLGKFTGYTEFSKPIADSLNNSTRIMEQERKNTWRNCRDYVQLKPHVRLRSVEAGSSRHPAMLVCSAYGFYPKQIRLTWLRNGKEVTSDVTSTEELPNGNWLYQIHSQLEYTPRPGEKIICMVEHASLMDPELYDWGLLLGLVLLVAGLIYYRKKSSGERQDIKSTHHKKMN</sequence>
<dbReference type="InterPro" id="IPR050160">
    <property type="entry name" value="MHC/Immunoglobulin"/>
</dbReference>
<dbReference type="SMART" id="SM00407">
    <property type="entry name" value="IGc1"/>
    <property type="match status" value="1"/>
</dbReference>
<accession>A0A667X944</accession>
<dbReference type="AlphaFoldDB" id="A0A667X944"/>
<dbReference type="GO" id="GO:0042613">
    <property type="term" value="C:MHC class II protein complex"/>
    <property type="evidence" value="ECO:0007669"/>
    <property type="project" value="InterPro"/>
</dbReference>
<dbReference type="PANTHER" id="PTHR19944:SF99">
    <property type="entry name" value="HLA CLASS II HISTOCOMPATIBILITY ANTIGEN, DRB1 BETA CHAIN"/>
    <property type="match status" value="1"/>
</dbReference>
<keyword evidence="5" id="KW-0325">Glycoprotein</keyword>
<proteinExistence type="predicted"/>
<reference evidence="9" key="1">
    <citation type="submission" date="2019-06" db="EMBL/GenBank/DDBJ databases">
        <authorList>
            <consortium name="Wellcome Sanger Institute Data Sharing"/>
        </authorList>
    </citation>
    <scope>NUCLEOTIDE SEQUENCE [LARGE SCALE GENOMIC DNA]</scope>
</reference>
<keyword evidence="3 6" id="KW-1133">Transmembrane helix</keyword>
<evidence type="ECO:0000256" key="1">
    <source>
        <dbReference type="ARBA" id="ARBA00004479"/>
    </source>
</evidence>
<keyword evidence="6" id="KW-0472">Membrane</keyword>
<organism evidence="9 10">
    <name type="scientific">Myripristis murdjan</name>
    <name type="common">pinecone soldierfish</name>
    <dbReference type="NCBI Taxonomy" id="586833"/>
    <lineage>
        <taxon>Eukaryota</taxon>
        <taxon>Metazoa</taxon>
        <taxon>Chordata</taxon>
        <taxon>Craniata</taxon>
        <taxon>Vertebrata</taxon>
        <taxon>Euteleostomi</taxon>
        <taxon>Actinopterygii</taxon>
        <taxon>Neopterygii</taxon>
        <taxon>Teleostei</taxon>
        <taxon>Neoteleostei</taxon>
        <taxon>Acanthomorphata</taxon>
        <taxon>Holocentriformes</taxon>
        <taxon>Holocentridae</taxon>
        <taxon>Myripristis</taxon>
    </lineage>
</organism>
<dbReference type="Gene3D" id="2.60.40.10">
    <property type="entry name" value="Immunoglobulins"/>
    <property type="match status" value="1"/>
</dbReference>
<evidence type="ECO:0000256" key="5">
    <source>
        <dbReference type="ARBA" id="ARBA00023180"/>
    </source>
</evidence>
<feature type="signal peptide" evidence="7">
    <location>
        <begin position="1"/>
        <end position="27"/>
    </location>
</feature>
<keyword evidence="10" id="KW-1185">Reference proteome</keyword>
<dbReference type="Ensembl" id="ENSMMDT00005014792.1">
    <property type="protein sequence ID" value="ENSMMDP00005014395.1"/>
    <property type="gene ID" value="ENSMMDG00005007401.1"/>
</dbReference>
<dbReference type="InterPro" id="IPR000353">
    <property type="entry name" value="MHC_II_b_N"/>
</dbReference>
<dbReference type="Pfam" id="PF00969">
    <property type="entry name" value="MHC_II_beta"/>
    <property type="match status" value="1"/>
</dbReference>
<feature type="chain" id="PRO_5025439927" description="Ig-like domain-containing protein" evidence="7">
    <location>
        <begin position="28"/>
        <end position="223"/>
    </location>
</feature>
<dbReference type="GO" id="GO:0019882">
    <property type="term" value="P:antigen processing and presentation"/>
    <property type="evidence" value="ECO:0007669"/>
    <property type="project" value="InterPro"/>
</dbReference>
<gene>
    <name evidence="9" type="primary">LOC115374064</name>
</gene>
<keyword evidence="2 6" id="KW-0812">Transmembrane</keyword>
<dbReference type="InterPro" id="IPR036179">
    <property type="entry name" value="Ig-like_dom_sf"/>
</dbReference>
<dbReference type="InterPro" id="IPR014745">
    <property type="entry name" value="MHC_II_a/b_N"/>
</dbReference>
<dbReference type="Proteomes" id="UP000472263">
    <property type="component" value="Chromosome 16"/>
</dbReference>
<dbReference type="PROSITE" id="PS50835">
    <property type="entry name" value="IG_LIKE"/>
    <property type="match status" value="1"/>
</dbReference>
<evidence type="ECO:0000259" key="8">
    <source>
        <dbReference type="PROSITE" id="PS50835"/>
    </source>
</evidence>
<dbReference type="Gene3D" id="3.10.320.10">
    <property type="entry name" value="Class II Histocompatibility Antigen, M Beta Chain, Chain B, domain 1"/>
    <property type="match status" value="1"/>
</dbReference>
<dbReference type="InterPro" id="IPR011162">
    <property type="entry name" value="MHC_I/II-like_Ag-recog"/>
</dbReference>
<dbReference type="PANTHER" id="PTHR19944">
    <property type="entry name" value="MHC CLASS II-RELATED"/>
    <property type="match status" value="1"/>
</dbReference>
<evidence type="ECO:0000313" key="10">
    <source>
        <dbReference type="Proteomes" id="UP000472263"/>
    </source>
</evidence>
<dbReference type="InterPro" id="IPR007110">
    <property type="entry name" value="Ig-like_dom"/>
</dbReference>
<name>A0A667X944_9TELE</name>
<reference evidence="9" key="3">
    <citation type="submission" date="2025-09" db="UniProtKB">
        <authorList>
            <consortium name="Ensembl"/>
        </authorList>
    </citation>
    <scope>IDENTIFICATION</scope>
</reference>
<dbReference type="InterPro" id="IPR003597">
    <property type="entry name" value="Ig_C1-set"/>
</dbReference>
<feature type="transmembrane region" description="Helical" evidence="6">
    <location>
        <begin position="184"/>
        <end position="203"/>
    </location>
</feature>
<evidence type="ECO:0000256" key="3">
    <source>
        <dbReference type="ARBA" id="ARBA00022989"/>
    </source>
</evidence>
<dbReference type="GO" id="GO:0006955">
    <property type="term" value="P:immune response"/>
    <property type="evidence" value="ECO:0007669"/>
    <property type="project" value="InterPro"/>
</dbReference>